<proteinExistence type="predicted"/>
<reference evidence="2" key="1">
    <citation type="journal article" date="2023" name="Mol. Phylogenet. Evol.">
        <title>Genome-scale phylogeny and comparative genomics of the fungal order Sordariales.</title>
        <authorList>
            <person name="Hensen N."/>
            <person name="Bonometti L."/>
            <person name="Westerberg I."/>
            <person name="Brannstrom I.O."/>
            <person name="Guillou S."/>
            <person name="Cros-Aarteil S."/>
            <person name="Calhoun S."/>
            <person name="Haridas S."/>
            <person name="Kuo A."/>
            <person name="Mondo S."/>
            <person name="Pangilinan J."/>
            <person name="Riley R."/>
            <person name="LaButti K."/>
            <person name="Andreopoulos B."/>
            <person name="Lipzen A."/>
            <person name="Chen C."/>
            <person name="Yan M."/>
            <person name="Daum C."/>
            <person name="Ng V."/>
            <person name="Clum A."/>
            <person name="Steindorff A."/>
            <person name="Ohm R.A."/>
            <person name="Martin F."/>
            <person name="Silar P."/>
            <person name="Natvig D.O."/>
            <person name="Lalanne C."/>
            <person name="Gautier V."/>
            <person name="Ament-Velasquez S.L."/>
            <person name="Kruys A."/>
            <person name="Hutchinson M.I."/>
            <person name="Powell A.J."/>
            <person name="Barry K."/>
            <person name="Miller A.N."/>
            <person name="Grigoriev I.V."/>
            <person name="Debuchy R."/>
            <person name="Gladieux P."/>
            <person name="Hiltunen Thoren M."/>
            <person name="Johannesson H."/>
        </authorList>
    </citation>
    <scope>NUCLEOTIDE SEQUENCE</scope>
    <source>
        <strain evidence="2">CBS 315.58</strain>
    </source>
</reference>
<evidence type="ECO:0000313" key="2">
    <source>
        <dbReference type="EMBL" id="KAK4196957.1"/>
    </source>
</evidence>
<dbReference type="EMBL" id="MU863973">
    <property type="protein sequence ID" value="KAK4196957.1"/>
    <property type="molecule type" value="Genomic_DNA"/>
</dbReference>
<keyword evidence="1" id="KW-0732">Signal</keyword>
<feature type="signal peptide" evidence="1">
    <location>
        <begin position="1"/>
        <end position="17"/>
    </location>
</feature>
<protein>
    <submittedName>
        <fullName evidence="2">Uncharacterized protein</fullName>
    </submittedName>
</protein>
<dbReference type="Proteomes" id="UP001303160">
    <property type="component" value="Unassembled WGS sequence"/>
</dbReference>
<reference evidence="2" key="2">
    <citation type="submission" date="2023-05" db="EMBL/GenBank/DDBJ databases">
        <authorList>
            <consortium name="Lawrence Berkeley National Laboratory"/>
            <person name="Steindorff A."/>
            <person name="Hensen N."/>
            <person name="Bonometti L."/>
            <person name="Westerberg I."/>
            <person name="Brannstrom I.O."/>
            <person name="Guillou S."/>
            <person name="Cros-Aarteil S."/>
            <person name="Calhoun S."/>
            <person name="Haridas S."/>
            <person name="Kuo A."/>
            <person name="Mondo S."/>
            <person name="Pangilinan J."/>
            <person name="Riley R."/>
            <person name="Labutti K."/>
            <person name="Andreopoulos B."/>
            <person name="Lipzen A."/>
            <person name="Chen C."/>
            <person name="Yanf M."/>
            <person name="Daum C."/>
            <person name="Ng V."/>
            <person name="Clum A."/>
            <person name="Ohm R."/>
            <person name="Martin F."/>
            <person name="Silar P."/>
            <person name="Natvig D."/>
            <person name="Lalanne C."/>
            <person name="Gautier V."/>
            <person name="Ament-Velasquez S.L."/>
            <person name="Kruys A."/>
            <person name="Hutchinson M.I."/>
            <person name="Powell A.J."/>
            <person name="Barry K."/>
            <person name="Miller A.N."/>
            <person name="Grigoriev I.V."/>
            <person name="Debuchy R."/>
            <person name="Gladieux P."/>
            <person name="Thoren M.H."/>
            <person name="Johannesson H."/>
        </authorList>
    </citation>
    <scope>NUCLEOTIDE SEQUENCE</scope>
    <source>
        <strain evidence="2">CBS 315.58</strain>
    </source>
</reference>
<name>A0AAN7ASI6_9PEZI</name>
<comment type="caution">
    <text evidence="2">The sequence shown here is derived from an EMBL/GenBank/DDBJ whole genome shotgun (WGS) entry which is preliminary data.</text>
</comment>
<dbReference type="AlphaFoldDB" id="A0AAN7ASI6"/>
<gene>
    <name evidence="2" type="ORF">QBC40DRAFT_257526</name>
</gene>
<organism evidence="2 3">
    <name type="scientific">Triangularia verruculosa</name>
    <dbReference type="NCBI Taxonomy" id="2587418"/>
    <lineage>
        <taxon>Eukaryota</taxon>
        <taxon>Fungi</taxon>
        <taxon>Dikarya</taxon>
        <taxon>Ascomycota</taxon>
        <taxon>Pezizomycotina</taxon>
        <taxon>Sordariomycetes</taxon>
        <taxon>Sordariomycetidae</taxon>
        <taxon>Sordariales</taxon>
        <taxon>Podosporaceae</taxon>
        <taxon>Triangularia</taxon>
    </lineage>
</organism>
<feature type="chain" id="PRO_5043024064" evidence="1">
    <location>
        <begin position="18"/>
        <end position="76"/>
    </location>
</feature>
<keyword evidence="3" id="KW-1185">Reference proteome</keyword>
<evidence type="ECO:0000313" key="3">
    <source>
        <dbReference type="Proteomes" id="UP001303160"/>
    </source>
</evidence>
<sequence length="76" mass="8137">MKLSAIALLTAIVGVMASPVAEPEGSVLEARACHHASTCSWIHGGTCEKWCKDQGKKYAGYMESCNVLTKKCCCTK</sequence>
<accession>A0AAN7ASI6</accession>
<evidence type="ECO:0000256" key="1">
    <source>
        <dbReference type="SAM" id="SignalP"/>
    </source>
</evidence>